<evidence type="ECO:0000313" key="4">
    <source>
        <dbReference type="EMBL" id="GMI11307.1"/>
    </source>
</evidence>
<dbReference type="InterPro" id="IPR002876">
    <property type="entry name" value="Transcrip_reg_TACO1-like"/>
</dbReference>
<evidence type="ECO:0000259" key="3">
    <source>
        <dbReference type="Pfam" id="PF20772"/>
    </source>
</evidence>
<sequence length="227" mass="23949">MITKTCREISQAAKASGGDLDNLRLVTAVSKARQLNVPKDSITAAVDRGINGKDVSNAEVVRYDGTVKSGCATVCVVIMGLTDNKNRTSATIKAAFRKHGELLPTNKNAFMFKETATVTLELPEAGEREVLEDAVMESALEGGAEDVVFSSGSPVVTATCTALRSSLGGVVSCLRLNPLLSGVELSPSFGLVAEHEVEVKEGGALEEFLDLMDENEDVTDTYHNAAG</sequence>
<dbReference type="Gene3D" id="3.30.70.980">
    <property type="match status" value="2"/>
</dbReference>
<gene>
    <name evidence="4" type="ORF">TrRE_jg8555</name>
</gene>
<dbReference type="Proteomes" id="UP001165082">
    <property type="component" value="Unassembled WGS sequence"/>
</dbReference>
<dbReference type="EMBL" id="BRXZ01000416">
    <property type="protein sequence ID" value="GMI11307.1"/>
    <property type="molecule type" value="Genomic_DNA"/>
</dbReference>
<comment type="similarity">
    <text evidence="1">Belongs to the TACO1 family.</text>
</comment>
<feature type="domain" description="TACO1/YebC-like second and third" evidence="2">
    <location>
        <begin position="60"/>
        <end position="225"/>
    </location>
</feature>
<comment type="caution">
    <text evidence="4">The sequence shown here is derived from an EMBL/GenBank/DDBJ whole genome shotgun (WGS) entry which is preliminary data.</text>
</comment>
<dbReference type="InterPro" id="IPR026564">
    <property type="entry name" value="Transcrip_reg_TACO1-like_dom3"/>
</dbReference>
<evidence type="ECO:0000259" key="2">
    <source>
        <dbReference type="Pfam" id="PF01709"/>
    </source>
</evidence>
<keyword evidence="5" id="KW-1185">Reference proteome</keyword>
<dbReference type="Gene3D" id="1.10.10.200">
    <property type="match status" value="1"/>
</dbReference>
<proteinExistence type="inferred from homology"/>
<evidence type="ECO:0000313" key="5">
    <source>
        <dbReference type="Proteomes" id="UP001165082"/>
    </source>
</evidence>
<accession>A0A9W7FFP4</accession>
<dbReference type="AlphaFoldDB" id="A0A9W7FFP4"/>
<name>A0A9W7FFP4_9STRA</name>
<dbReference type="InterPro" id="IPR048300">
    <property type="entry name" value="TACO1_YebC-like_2nd/3rd_dom"/>
</dbReference>
<protein>
    <submittedName>
        <fullName evidence="4">Uncharacterized protein</fullName>
    </submittedName>
</protein>
<dbReference type="Pfam" id="PF01709">
    <property type="entry name" value="Transcrip_reg"/>
    <property type="match status" value="1"/>
</dbReference>
<organism evidence="4 5">
    <name type="scientific">Triparma retinervis</name>
    <dbReference type="NCBI Taxonomy" id="2557542"/>
    <lineage>
        <taxon>Eukaryota</taxon>
        <taxon>Sar</taxon>
        <taxon>Stramenopiles</taxon>
        <taxon>Ochrophyta</taxon>
        <taxon>Bolidophyceae</taxon>
        <taxon>Parmales</taxon>
        <taxon>Triparmaceae</taxon>
        <taxon>Triparma</taxon>
    </lineage>
</organism>
<dbReference type="PANTHER" id="PTHR12532">
    <property type="entry name" value="TRANSLATIONAL ACTIVATOR OF CYTOCHROME C OXIDASE 1"/>
    <property type="match status" value="1"/>
</dbReference>
<reference evidence="4" key="1">
    <citation type="submission" date="2022-07" db="EMBL/GenBank/DDBJ databases">
        <title>Genome analysis of Parmales, a sister group of diatoms, reveals the evolutionary specialization of diatoms from phago-mixotrophs to photoautotrophs.</title>
        <authorList>
            <person name="Ban H."/>
            <person name="Sato S."/>
            <person name="Yoshikawa S."/>
            <person name="Kazumasa Y."/>
            <person name="Nakamura Y."/>
            <person name="Ichinomiya M."/>
            <person name="Saitoh K."/>
            <person name="Sato N."/>
            <person name="Blanc-Mathieu R."/>
            <person name="Endo H."/>
            <person name="Kuwata A."/>
            <person name="Ogata H."/>
        </authorList>
    </citation>
    <scope>NUCLEOTIDE SEQUENCE</scope>
</reference>
<dbReference type="InterPro" id="IPR017856">
    <property type="entry name" value="Integrase-like_N"/>
</dbReference>
<dbReference type="GO" id="GO:0005737">
    <property type="term" value="C:cytoplasm"/>
    <property type="evidence" value="ECO:0007669"/>
    <property type="project" value="UniProtKB-ARBA"/>
</dbReference>
<dbReference type="SUPFAM" id="SSF75625">
    <property type="entry name" value="YebC-like"/>
    <property type="match status" value="1"/>
</dbReference>
<evidence type="ECO:0000256" key="1">
    <source>
        <dbReference type="ARBA" id="ARBA00008724"/>
    </source>
</evidence>
<dbReference type="InterPro" id="IPR029072">
    <property type="entry name" value="YebC-like"/>
</dbReference>
<dbReference type="PANTHER" id="PTHR12532:SF0">
    <property type="entry name" value="TRANSLATIONAL ACTIVATOR OF CYTOCHROME C OXIDASE 1"/>
    <property type="match status" value="1"/>
</dbReference>
<dbReference type="OrthoDB" id="2017544at2759"/>
<feature type="domain" description="TACO1/YebC-like N-terminal" evidence="3">
    <location>
        <begin position="2"/>
        <end position="49"/>
    </location>
</feature>
<dbReference type="InterPro" id="IPR049083">
    <property type="entry name" value="TACO1_YebC_N"/>
</dbReference>
<dbReference type="Pfam" id="PF20772">
    <property type="entry name" value="TACO1_YebC_N"/>
    <property type="match status" value="1"/>
</dbReference>